<proteinExistence type="inferred from homology"/>
<feature type="binding site" evidence="10">
    <location>
        <position position="322"/>
    </location>
    <ligand>
        <name>substrate</name>
    </ligand>
</feature>
<dbReference type="OrthoDB" id="9806325at2"/>
<dbReference type="Gene3D" id="3.90.228.20">
    <property type="match status" value="1"/>
</dbReference>
<feature type="binding site" evidence="10">
    <location>
        <position position="284"/>
    </location>
    <ligand>
        <name>ATP</name>
        <dbReference type="ChEBI" id="CHEBI:30616"/>
    </ligand>
</feature>
<keyword evidence="6 10" id="KW-0210">Decarboxylase</keyword>
<keyword evidence="7 10" id="KW-0067">ATP-binding</keyword>
<evidence type="ECO:0000256" key="3">
    <source>
        <dbReference type="ARBA" id="ARBA00012363"/>
    </source>
</evidence>
<dbReference type="Pfam" id="PF01293">
    <property type="entry name" value="PEPCK_ATP"/>
    <property type="match status" value="1"/>
</dbReference>
<dbReference type="NCBIfam" id="NF006822">
    <property type="entry name" value="PRK09344.1-4"/>
    <property type="match status" value="1"/>
</dbReference>
<dbReference type="PIRSF" id="PIRSF006294">
    <property type="entry name" value="PEP_crbxkin"/>
    <property type="match status" value="1"/>
</dbReference>
<dbReference type="GO" id="GO:0004612">
    <property type="term" value="F:phosphoenolpyruvate carboxykinase (ATP) activity"/>
    <property type="evidence" value="ECO:0007669"/>
    <property type="project" value="UniProtKB-UniRule"/>
</dbReference>
<dbReference type="PANTHER" id="PTHR30031">
    <property type="entry name" value="PHOSPHOENOLPYRUVATE CARBOXYKINASE ATP"/>
    <property type="match status" value="1"/>
</dbReference>
<feature type="binding site" evidence="10">
    <location>
        <position position="256"/>
    </location>
    <ligand>
        <name>Mn(2+)</name>
        <dbReference type="ChEBI" id="CHEBI:29035"/>
    </ligand>
</feature>
<feature type="binding site" evidence="10">
    <location>
        <position position="200"/>
    </location>
    <ligand>
        <name>Mn(2+)</name>
        <dbReference type="ChEBI" id="CHEBI:29035"/>
    </ligand>
</feature>
<dbReference type="AlphaFoldDB" id="A0A516ITM3"/>
<sequence length="535" mass="58549">MSERTPAHKLNDQGIDTRATIHWNLTTAPLVEQAVARGEGQLAKDGPLVVRTGKHTGRSAQDRFVVRNSVSEGAVWWGKSNRPMDADAFDRLYADFLAHLGTKDTLFVADLFGGSQPENQVRVRVINEFAWHNLFIRTLLVRPEADQLPNFVPEYTIIDLPSFKADPEKHGCRSETVIAVNLEKKLILIGGTAYAGEMKKSVFGLLNFLLPEKGIMPMHCSANIGPDGDTAIFFGLSGTGKTTLSADPNRTLIGDDEHGWSDTAVFNFEGGCYAKMIRLSAEAEPEIYATTKRFGTVLENVVMDPVTRELDLDDNSYAENSRGAYPIDYIPNSSERNMGPLPKNIVMLTADAFGVLPPIARLTPDQAMYHFLSGYTAKVAGTEIGVTEPEATFSTCFGAPFMPRHPSVYGNLLKDRIAKGGVTCWLVNTGWTGGKYGVGKRMPIKATRALLNAALDGSLNKAEFRKDPNFGFEVPVSVPGLESAILDPRSTWADKDDYDRTAAKLVDLFVENFAEFAEHVDEGVRQSGPRVTAAA</sequence>
<comment type="similarity">
    <text evidence="2 10">Belongs to the phosphoenolpyruvate carboxykinase (ATP) family.</text>
</comment>
<feature type="binding site" evidence="10">
    <location>
        <position position="200"/>
    </location>
    <ligand>
        <name>substrate</name>
    </ligand>
</feature>
<dbReference type="GO" id="GO:0046872">
    <property type="term" value="F:metal ion binding"/>
    <property type="evidence" value="ECO:0007669"/>
    <property type="project" value="UniProtKB-KW"/>
</dbReference>
<evidence type="ECO:0000256" key="7">
    <source>
        <dbReference type="ARBA" id="ARBA00022840"/>
    </source>
</evidence>
<dbReference type="NCBIfam" id="NF006820">
    <property type="entry name" value="PRK09344.1-2"/>
    <property type="match status" value="1"/>
</dbReference>
<feature type="binding site" evidence="10">
    <location>
        <position position="219"/>
    </location>
    <ligand>
        <name>ATP</name>
        <dbReference type="ChEBI" id="CHEBI:30616"/>
    </ligand>
</feature>
<dbReference type="NCBIfam" id="TIGR00224">
    <property type="entry name" value="pckA"/>
    <property type="match status" value="1"/>
</dbReference>
<keyword evidence="10" id="KW-0479">Metal-binding</keyword>
<name>A0A516ITM3_9SPHN</name>
<accession>A0A516ITM3</accession>
<keyword evidence="11" id="KW-0670">Pyruvate</keyword>
<dbReference type="InterPro" id="IPR013035">
    <property type="entry name" value="PEP_carboxykinase_C"/>
</dbReference>
<evidence type="ECO:0000256" key="6">
    <source>
        <dbReference type="ARBA" id="ARBA00022793"/>
    </source>
</evidence>
<comment type="function">
    <text evidence="10">Involved in the gluconeogenesis. Catalyzes the conversion of oxaloacetate (OAA) to phosphoenolpyruvate (PEP) through direct phosphoryl transfer between the nucleoside triphosphate and OAA.</text>
</comment>
<feature type="binding site" evidence="10">
    <location>
        <position position="200"/>
    </location>
    <ligand>
        <name>ATP</name>
        <dbReference type="ChEBI" id="CHEBI:30616"/>
    </ligand>
</feature>
<comment type="cofactor">
    <cofactor evidence="10">
        <name>Mn(2+)</name>
        <dbReference type="ChEBI" id="CHEBI:29035"/>
    </cofactor>
    <text evidence="10">Binds 1 Mn(2+) ion per subunit.</text>
</comment>
<evidence type="ECO:0000256" key="10">
    <source>
        <dbReference type="HAMAP-Rule" id="MF_00453"/>
    </source>
</evidence>
<evidence type="ECO:0000256" key="5">
    <source>
        <dbReference type="ARBA" id="ARBA00022741"/>
    </source>
</evidence>
<keyword evidence="10" id="KW-0963">Cytoplasm</keyword>
<gene>
    <name evidence="10" type="primary">pckA</name>
    <name evidence="11" type="ORF">FMM02_09945</name>
</gene>
<feature type="binding site" evidence="10">
    <location>
        <position position="194"/>
    </location>
    <ligand>
        <name>substrate</name>
    </ligand>
</feature>
<evidence type="ECO:0000256" key="4">
    <source>
        <dbReference type="ARBA" id="ARBA00022432"/>
    </source>
</evidence>
<comment type="catalytic activity">
    <reaction evidence="9 10">
        <text>oxaloacetate + ATP = phosphoenolpyruvate + ADP + CO2</text>
        <dbReference type="Rhea" id="RHEA:18617"/>
        <dbReference type="ChEBI" id="CHEBI:16452"/>
        <dbReference type="ChEBI" id="CHEBI:16526"/>
        <dbReference type="ChEBI" id="CHEBI:30616"/>
        <dbReference type="ChEBI" id="CHEBI:58702"/>
        <dbReference type="ChEBI" id="CHEBI:456216"/>
        <dbReference type="EC" id="4.1.1.49"/>
    </reaction>
</comment>
<feature type="binding site" evidence="10">
    <location>
        <position position="322"/>
    </location>
    <ligand>
        <name>ATP</name>
        <dbReference type="ChEBI" id="CHEBI:30616"/>
    </ligand>
</feature>
<dbReference type="UniPathway" id="UPA00138"/>
<keyword evidence="5 10" id="KW-0547">Nucleotide-binding</keyword>
<feature type="binding site" evidence="10">
    <location>
        <position position="219"/>
    </location>
    <ligand>
        <name>Mn(2+)</name>
        <dbReference type="ChEBI" id="CHEBI:29035"/>
    </ligand>
</feature>
<feature type="binding site" evidence="10">
    <location>
        <position position="447"/>
    </location>
    <ligand>
        <name>ATP</name>
        <dbReference type="ChEBI" id="CHEBI:30616"/>
    </ligand>
</feature>
<keyword evidence="8 10" id="KW-0456">Lyase</keyword>
<dbReference type="RefSeq" id="WP_147494693.1">
    <property type="nucleotide sequence ID" value="NZ_CP041659.1"/>
</dbReference>
<dbReference type="InterPro" id="IPR008210">
    <property type="entry name" value="PEP_carboxykinase_N"/>
</dbReference>
<dbReference type="SUPFAM" id="SSF53795">
    <property type="entry name" value="PEP carboxykinase-like"/>
    <property type="match status" value="1"/>
</dbReference>
<comment type="pathway">
    <text evidence="1 10">Carbohydrate biosynthesis; gluconeogenesis.</text>
</comment>
<evidence type="ECO:0000256" key="2">
    <source>
        <dbReference type="ARBA" id="ARBA00006052"/>
    </source>
</evidence>
<dbReference type="CDD" id="cd00484">
    <property type="entry name" value="PEPCK_ATP"/>
    <property type="match status" value="1"/>
</dbReference>
<evidence type="ECO:0000256" key="1">
    <source>
        <dbReference type="ARBA" id="ARBA00004742"/>
    </source>
</evidence>
<dbReference type="GO" id="GO:0016301">
    <property type="term" value="F:kinase activity"/>
    <property type="evidence" value="ECO:0007669"/>
    <property type="project" value="UniProtKB-KW"/>
</dbReference>
<dbReference type="Gene3D" id="3.40.449.10">
    <property type="entry name" value="Phosphoenolpyruvate Carboxykinase, domain 1"/>
    <property type="match status" value="1"/>
</dbReference>
<dbReference type="PANTHER" id="PTHR30031:SF0">
    <property type="entry name" value="PHOSPHOENOLPYRUVATE CARBOXYKINASE (ATP)"/>
    <property type="match status" value="1"/>
</dbReference>
<evidence type="ECO:0000256" key="8">
    <source>
        <dbReference type="ARBA" id="ARBA00023239"/>
    </source>
</evidence>
<evidence type="ECO:0000313" key="12">
    <source>
        <dbReference type="Proteomes" id="UP000321857"/>
    </source>
</evidence>
<reference evidence="11 12" key="1">
    <citation type="submission" date="2019-07" db="EMBL/GenBank/DDBJ databases">
        <title>Sphingomonas AE3 Genome sequencing and assembly.</title>
        <authorList>
            <person name="Kim H."/>
        </authorList>
    </citation>
    <scope>NUCLEOTIDE SEQUENCE [LARGE SCALE GENOMIC DNA]</scope>
    <source>
        <strain evidence="11 12">AE3</strain>
    </source>
</reference>
<dbReference type="SUPFAM" id="SSF68923">
    <property type="entry name" value="PEP carboxykinase N-terminal domain"/>
    <property type="match status" value="1"/>
</dbReference>
<dbReference type="EMBL" id="CP041659">
    <property type="protein sequence ID" value="QDP20245.1"/>
    <property type="molecule type" value="Genomic_DNA"/>
</dbReference>
<dbReference type="GO" id="GO:0005829">
    <property type="term" value="C:cytosol"/>
    <property type="evidence" value="ECO:0007669"/>
    <property type="project" value="TreeGrafter"/>
</dbReference>
<organism evidence="11 12">
    <name type="scientific">Sphingomonas xanthus</name>
    <dbReference type="NCBI Taxonomy" id="2594473"/>
    <lineage>
        <taxon>Bacteria</taxon>
        <taxon>Pseudomonadati</taxon>
        <taxon>Pseudomonadota</taxon>
        <taxon>Alphaproteobacteria</taxon>
        <taxon>Sphingomonadales</taxon>
        <taxon>Sphingomonadaceae</taxon>
        <taxon>Sphingomonas</taxon>
    </lineage>
</organism>
<dbReference type="Gene3D" id="2.170.8.10">
    <property type="entry name" value="Phosphoenolpyruvate Carboxykinase, domain 2"/>
    <property type="match status" value="1"/>
</dbReference>
<dbReference type="EC" id="4.1.1.49" evidence="3 10"/>
<feature type="binding site" evidence="10">
    <location>
        <position position="58"/>
    </location>
    <ligand>
        <name>substrate</name>
    </ligand>
</feature>
<protein>
    <recommendedName>
        <fullName evidence="3 10">Phosphoenolpyruvate carboxykinase (ATP)</fullName>
        <shortName evidence="10">PCK</shortName>
        <shortName evidence="10">PEP carboxykinase</shortName>
        <shortName evidence="10">PEPCK</shortName>
        <ecNumber evidence="3 10">4.1.1.49</ecNumber>
    </recommendedName>
</protein>
<dbReference type="HAMAP" id="MF_00453">
    <property type="entry name" value="PEPCK_ATP"/>
    <property type="match status" value="1"/>
</dbReference>
<dbReference type="KEGG" id="sxa:FMM02_09945"/>
<feature type="binding site" evidence="10">
    <location>
        <begin position="235"/>
        <end position="243"/>
    </location>
    <ligand>
        <name>ATP</name>
        <dbReference type="ChEBI" id="CHEBI:30616"/>
    </ligand>
</feature>
<keyword evidence="12" id="KW-1185">Reference proteome</keyword>
<keyword evidence="11" id="KW-0418">Kinase</keyword>
<keyword evidence="10" id="KW-0464">Manganese</keyword>
<dbReference type="InterPro" id="IPR001272">
    <property type="entry name" value="PEP_carboxykinase_ATP"/>
</dbReference>
<evidence type="ECO:0000256" key="9">
    <source>
        <dbReference type="ARBA" id="ARBA00047371"/>
    </source>
</evidence>
<keyword evidence="4 10" id="KW-0312">Gluconeogenesis</keyword>
<dbReference type="GO" id="GO:0005524">
    <property type="term" value="F:ATP binding"/>
    <property type="evidence" value="ECO:0007669"/>
    <property type="project" value="UniProtKB-UniRule"/>
</dbReference>
<keyword evidence="11" id="KW-0808">Transferase</keyword>
<dbReference type="NCBIfam" id="NF006821">
    <property type="entry name" value="PRK09344.1-3"/>
    <property type="match status" value="1"/>
</dbReference>
<dbReference type="GO" id="GO:0006094">
    <property type="term" value="P:gluconeogenesis"/>
    <property type="evidence" value="ECO:0007669"/>
    <property type="project" value="UniProtKB-UniRule"/>
</dbReference>
<comment type="caution">
    <text evidence="10">Lacks conserved residue(s) required for the propagation of feature annotation.</text>
</comment>
<dbReference type="Proteomes" id="UP000321857">
    <property type="component" value="Chromosome"/>
</dbReference>
<evidence type="ECO:0000313" key="11">
    <source>
        <dbReference type="EMBL" id="QDP20245.1"/>
    </source>
</evidence>
<comment type="subcellular location">
    <subcellularLocation>
        <location evidence="10">Cytoplasm</location>
    </subcellularLocation>
</comment>